<evidence type="ECO:0000313" key="4">
    <source>
        <dbReference type="Proteomes" id="UP000235945"/>
    </source>
</evidence>
<evidence type="ECO:0000313" key="5">
    <source>
        <dbReference type="Proteomes" id="UP000528608"/>
    </source>
</evidence>
<reference evidence="3" key="1">
    <citation type="submission" date="2015-07" db="EMBL/GenBank/DDBJ databases">
        <authorList>
            <person name="Noorani M."/>
        </authorList>
    </citation>
    <scope>NUCLEOTIDE SEQUENCE [LARGE SCALE GENOMIC DNA]</scope>
    <source>
        <strain evidence="3">ATCC 27428</strain>
    </source>
</reference>
<comment type="caution">
    <text evidence="3">The sequence shown here is derived from an EMBL/GenBank/DDBJ whole genome shotgun (WGS) entry which is preliminary data.</text>
</comment>
<protein>
    <submittedName>
        <fullName evidence="3">Uncharacterized protein</fullName>
    </submittedName>
</protein>
<feature type="region of interest" description="Disordered" evidence="1">
    <location>
        <begin position="52"/>
        <end position="96"/>
    </location>
</feature>
<organism evidence="3 4">
    <name type="scientific">Streptomyces eurocidicus</name>
    <name type="common">Streptoverticillium eurocidicus</name>
    <dbReference type="NCBI Taxonomy" id="66423"/>
    <lineage>
        <taxon>Bacteria</taxon>
        <taxon>Bacillati</taxon>
        <taxon>Actinomycetota</taxon>
        <taxon>Actinomycetes</taxon>
        <taxon>Kitasatosporales</taxon>
        <taxon>Streptomycetaceae</taxon>
        <taxon>Streptomyces</taxon>
    </lineage>
</organism>
<keyword evidence="4" id="KW-1185">Reference proteome</keyword>
<evidence type="ECO:0000256" key="1">
    <source>
        <dbReference type="SAM" id="MobiDB-lite"/>
    </source>
</evidence>
<dbReference type="AlphaFoldDB" id="A0A2N8NNF6"/>
<dbReference type="Proteomes" id="UP000235945">
    <property type="component" value="Unassembled WGS sequence"/>
</dbReference>
<dbReference type="EMBL" id="JACHJF010000003">
    <property type="protein sequence ID" value="MBB5118237.1"/>
    <property type="molecule type" value="Genomic_DNA"/>
</dbReference>
<evidence type="ECO:0000313" key="3">
    <source>
        <dbReference type="EMBL" id="PNE30287.1"/>
    </source>
</evidence>
<dbReference type="Proteomes" id="UP000528608">
    <property type="component" value="Unassembled WGS sequence"/>
</dbReference>
<sequence length="96" mass="9345">MTARHVLSPARLGPSRAYGTLLGFVLLLAALFGVAYAAGAAAGPAFPGIHRTGDGTGSGGGPGDMGGMDGMDGMNKRGGMSGMHGMGAPAAVEVTR</sequence>
<evidence type="ECO:0000313" key="2">
    <source>
        <dbReference type="EMBL" id="MBB5118237.1"/>
    </source>
</evidence>
<feature type="compositionally biased region" description="Gly residues" evidence="1">
    <location>
        <begin position="54"/>
        <end position="70"/>
    </location>
</feature>
<reference evidence="4" key="2">
    <citation type="submission" date="2015-07" db="EMBL/GenBank/DDBJ databases">
        <authorList>
            <person name="Graham D.E."/>
            <person name="Giannone R.J."/>
            <person name="Gulvik C.A."/>
            <person name="Hettich R.L."/>
            <person name="Klingeman D.M."/>
            <person name="Mahan K.M."/>
            <person name="Parry R.J."/>
            <person name="Spain J.C."/>
        </authorList>
    </citation>
    <scope>NUCLEOTIDE SEQUENCE [LARGE SCALE GENOMIC DNA]</scope>
    <source>
        <strain evidence="4">ATCC 27428</strain>
    </source>
</reference>
<proteinExistence type="predicted"/>
<accession>A0A2N8NNF6</accession>
<gene>
    <name evidence="3" type="ORF">AF335_30590</name>
    <name evidence="2" type="ORF">FHS36_001658</name>
</gene>
<name>A0A2N8NNF6_STREU</name>
<dbReference type="RefSeq" id="WP_102921925.1">
    <property type="nucleotide sequence ID" value="NZ_JACHJF010000003.1"/>
</dbReference>
<reference evidence="2 5" key="3">
    <citation type="submission" date="2020-08" db="EMBL/GenBank/DDBJ databases">
        <title>Genomic Encyclopedia of Type Strains, Phase III (KMG-III): the genomes of soil and plant-associated and newly described type strains.</title>
        <authorList>
            <person name="Whitman W."/>
        </authorList>
    </citation>
    <scope>NUCLEOTIDE SEQUENCE [LARGE SCALE GENOMIC DNA]</scope>
    <source>
        <strain evidence="2 5">CECT 3259</strain>
    </source>
</reference>
<dbReference type="EMBL" id="LGUI01000013">
    <property type="protein sequence ID" value="PNE30287.1"/>
    <property type="molecule type" value="Genomic_DNA"/>
</dbReference>